<keyword evidence="2" id="KW-1185">Reference proteome</keyword>
<dbReference type="KEGG" id="dalk:DSCA_10000"/>
<dbReference type="AlphaFoldDB" id="A0A5K7YG74"/>
<name>A0A5K7YG74_9BACT</name>
<gene>
    <name evidence="1" type="ORF">DSCA_10000</name>
</gene>
<protein>
    <submittedName>
        <fullName evidence="1">Uncharacterized protein</fullName>
    </submittedName>
</protein>
<sequence>MIKKNGTVTKLFDFRHRMRNQKYCRSGISKSFKDRITLLPEKHIPHCQSLINDDNRGIDVRLNRKGKAQKHTAGECFYRLVDELANVGEVNDLIIPGFDFFFGESQNAPIQKNVIAPRKIRIKATSKFQQCGDAAIYRHVTTCSRQSSCYDLEKGTFAASITANDAECFAKPHAKRDIVKCPKVPEILPGRLADLTLQARQDKLFEPVTGCVVNLVSFAEIGNLNSKIFRGHQQIPYVFFGTTSTLSIPP</sequence>
<dbReference type="EMBL" id="AP021874">
    <property type="protein sequence ID" value="BBO67070.1"/>
    <property type="molecule type" value="Genomic_DNA"/>
</dbReference>
<accession>A0A5K7YG74</accession>
<reference evidence="1 2" key="1">
    <citation type="submission" date="2019-11" db="EMBL/GenBank/DDBJ databases">
        <title>Comparative genomics of hydrocarbon-degrading Desulfosarcina strains.</title>
        <authorList>
            <person name="Watanabe M."/>
            <person name="Kojima H."/>
            <person name="Fukui M."/>
        </authorList>
    </citation>
    <scope>NUCLEOTIDE SEQUENCE [LARGE SCALE GENOMIC DNA]</scope>
    <source>
        <strain evidence="1 2">PL12</strain>
    </source>
</reference>
<evidence type="ECO:0000313" key="2">
    <source>
        <dbReference type="Proteomes" id="UP000427906"/>
    </source>
</evidence>
<proteinExistence type="predicted"/>
<evidence type="ECO:0000313" key="1">
    <source>
        <dbReference type="EMBL" id="BBO67070.1"/>
    </source>
</evidence>
<dbReference type="Proteomes" id="UP000427906">
    <property type="component" value="Chromosome"/>
</dbReference>
<organism evidence="1 2">
    <name type="scientific">Desulfosarcina alkanivorans</name>
    <dbReference type="NCBI Taxonomy" id="571177"/>
    <lineage>
        <taxon>Bacteria</taxon>
        <taxon>Pseudomonadati</taxon>
        <taxon>Thermodesulfobacteriota</taxon>
        <taxon>Desulfobacteria</taxon>
        <taxon>Desulfobacterales</taxon>
        <taxon>Desulfosarcinaceae</taxon>
        <taxon>Desulfosarcina</taxon>
    </lineage>
</organism>